<dbReference type="GO" id="GO:0033013">
    <property type="term" value="P:tetrapyrrole metabolic process"/>
    <property type="evidence" value="ECO:0007669"/>
    <property type="project" value="UniProtKB-ARBA"/>
</dbReference>
<proteinExistence type="inferred from homology"/>
<keyword evidence="3 6" id="KW-0812">Transmembrane</keyword>
<dbReference type="PANTHER" id="PTHR10057:SF0">
    <property type="entry name" value="TRANSLOCATOR PROTEIN"/>
    <property type="match status" value="1"/>
</dbReference>
<evidence type="ECO:0000313" key="7">
    <source>
        <dbReference type="EMBL" id="KRL04922.1"/>
    </source>
</evidence>
<accession>A0A0R1MIE1</accession>
<keyword evidence="5 6" id="KW-0472">Membrane</keyword>
<organism evidence="7 8">
    <name type="scientific">Liquorilactobacillus hordei DSM 19519</name>
    <dbReference type="NCBI Taxonomy" id="1423759"/>
    <lineage>
        <taxon>Bacteria</taxon>
        <taxon>Bacillati</taxon>
        <taxon>Bacillota</taxon>
        <taxon>Bacilli</taxon>
        <taxon>Lactobacillales</taxon>
        <taxon>Lactobacillaceae</taxon>
        <taxon>Liquorilactobacillus</taxon>
    </lineage>
</organism>
<evidence type="ECO:0000256" key="3">
    <source>
        <dbReference type="ARBA" id="ARBA00022692"/>
    </source>
</evidence>
<dbReference type="CDD" id="cd15904">
    <property type="entry name" value="TSPO_MBR"/>
    <property type="match status" value="1"/>
</dbReference>
<dbReference type="OrthoDB" id="9795496at2"/>
<name>A0A0R1MIE1_9LACO</name>
<dbReference type="Proteomes" id="UP000051448">
    <property type="component" value="Unassembled WGS sequence"/>
</dbReference>
<dbReference type="PIRSF" id="PIRSF005859">
    <property type="entry name" value="PBR"/>
    <property type="match status" value="1"/>
</dbReference>
<dbReference type="InterPro" id="IPR038330">
    <property type="entry name" value="TspO/MBR-related_sf"/>
</dbReference>
<feature type="transmembrane region" description="Helical" evidence="6">
    <location>
        <begin position="143"/>
        <end position="162"/>
    </location>
</feature>
<dbReference type="InterPro" id="IPR004307">
    <property type="entry name" value="TspO_MBR"/>
</dbReference>
<comment type="subcellular location">
    <subcellularLocation>
        <location evidence="1">Membrane</location>
        <topology evidence="1">Multi-pass membrane protein</topology>
    </subcellularLocation>
</comment>
<dbReference type="STRING" id="1423759.FC92_GL001725"/>
<evidence type="ECO:0000256" key="5">
    <source>
        <dbReference type="ARBA" id="ARBA00023136"/>
    </source>
</evidence>
<evidence type="ECO:0000256" key="6">
    <source>
        <dbReference type="SAM" id="Phobius"/>
    </source>
</evidence>
<dbReference type="FunFam" id="1.20.1260.100:FF:000001">
    <property type="entry name" value="translocator protein 2"/>
    <property type="match status" value="1"/>
</dbReference>
<dbReference type="GO" id="GO:0016020">
    <property type="term" value="C:membrane"/>
    <property type="evidence" value="ECO:0007669"/>
    <property type="project" value="UniProtKB-SubCell"/>
</dbReference>
<reference evidence="7 8" key="1">
    <citation type="journal article" date="2015" name="Genome Announc.">
        <title>Expanding the biotechnology potential of lactobacilli through comparative genomics of 213 strains and associated genera.</title>
        <authorList>
            <person name="Sun Z."/>
            <person name="Harris H.M."/>
            <person name="McCann A."/>
            <person name="Guo C."/>
            <person name="Argimon S."/>
            <person name="Zhang W."/>
            <person name="Yang X."/>
            <person name="Jeffery I.B."/>
            <person name="Cooney J.C."/>
            <person name="Kagawa T.F."/>
            <person name="Liu W."/>
            <person name="Song Y."/>
            <person name="Salvetti E."/>
            <person name="Wrobel A."/>
            <person name="Rasinkangas P."/>
            <person name="Parkhill J."/>
            <person name="Rea M.C."/>
            <person name="O'Sullivan O."/>
            <person name="Ritari J."/>
            <person name="Douillard F.P."/>
            <person name="Paul Ross R."/>
            <person name="Yang R."/>
            <person name="Briner A.E."/>
            <person name="Felis G.E."/>
            <person name="de Vos W.M."/>
            <person name="Barrangou R."/>
            <person name="Klaenhammer T.R."/>
            <person name="Caufield P.W."/>
            <person name="Cui Y."/>
            <person name="Zhang H."/>
            <person name="O'Toole P.W."/>
        </authorList>
    </citation>
    <scope>NUCLEOTIDE SEQUENCE [LARGE SCALE GENOMIC DNA]</scope>
    <source>
        <strain evidence="7 8">DSM 19519</strain>
    </source>
</reference>
<evidence type="ECO:0000256" key="1">
    <source>
        <dbReference type="ARBA" id="ARBA00004141"/>
    </source>
</evidence>
<sequence length="163" mass="18867">MYEYKKKTKFNWLHLVIFILIIEIVGGLSALFAGDIKGIYNNLNLPAFSPPDYLFGIVWPLLYALIAISGYLIYQRYSSKQTKVVDYSLFIAQLVLNFIWSIIFFRESSYWLGLVIILVLDFIVLVCIIHFSKTSRLSSILMIPYFLWIIFASYLTLGVAILN</sequence>
<evidence type="ECO:0000256" key="4">
    <source>
        <dbReference type="ARBA" id="ARBA00022989"/>
    </source>
</evidence>
<dbReference type="Gene3D" id="1.20.1260.100">
    <property type="entry name" value="TspO/MBR protein"/>
    <property type="match status" value="1"/>
</dbReference>
<feature type="transmembrane region" description="Helical" evidence="6">
    <location>
        <begin position="111"/>
        <end position="131"/>
    </location>
</feature>
<keyword evidence="4 6" id="KW-1133">Transmembrane helix</keyword>
<dbReference type="Pfam" id="PF03073">
    <property type="entry name" value="TspO_MBR"/>
    <property type="match status" value="1"/>
</dbReference>
<protein>
    <submittedName>
        <fullName evidence="7">Sensory protein</fullName>
    </submittedName>
</protein>
<feature type="transmembrane region" description="Helical" evidence="6">
    <location>
        <begin position="86"/>
        <end position="105"/>
    </location>
</feature>
<comment type="caution">
    <text evidence="7">The sequence shown here is derived from an EMBL/GenBank/DDBJ whole genome shotgun (WGS) entry which is preliminary data.</text>
</comment>
<gene>
    <name evidence="7" type="ORF">FC92_GL001725</name>
</gene>
<evidence type="ECO:0000256" key="2">
    <source>
        <dbReference type="ARBA" id="ARBA00007524"/>
    </source>
</evidence>
<feature type="transmembrane region" description="Helical" evidence="6">
    <location>
        <begin position="12"/>
        <end position="33"/>
    </location>
</feature>
<comment type="similarity">
    <text evidence="2">Belongs to the TspO/BZRP family.</text>
</comment>
<keyword evidence="8" id="KW-1185">Reference proteome</keyword>
<dbReference type="RefSeq" id="WP_057870275.1">
    <property type="nucleotide sequence ID" value="NZ_AZDX01000052.1"/>
</dbReference>
<dbReference type="GeneID" id="98310944"/>
<dbReference type="EMBL" id="AZDX01000052">
    <property type="protein sequence ID" value="KRL04922.1"/>
    <property type="molecule type" value="Genomic_DNA"/>
</dbReference>
<evidence type="ECO:0000313" key="8">
    <source>
        <dbReference type="Proteomes" id="UP000051448"/>
    </source>
</evidence>
<dbReference type="PATRIC" id="fig|1423759.3.peg.1802"/>
<feature type="transmembrane region" description="Helical" evidence="6">
    <location>
        <begin position="53"/>
        <end position="74"/>
    </location>
</feature>
<dbReference type="PANTHER" id="PTHR10057">
    <property type="entry name" value="PERIPHERAL-TYPE BENZODIAZEPINE RECEPTOR"/>
    <property type="match status" value="1"/>
</dbReference>
<dbReference type="AlphaFoldDB" id="A0A0R1MIE1"/>